<proteinExistence type="predicted"/>
<accession>A0A0E9WC06</accession>
<dbReference type="EMBL" id="GBXM01020653">
    <property type="protein sequence ID" value="JAH87924.1"/>
    <property type="molecule type" value="Transcribed_RNA"/>
</dbReference>
<name>A0A0E9WC06_ANGAN</name>
<reference evidence="1" key="1">
    <citation type="submission" date="2014-11" db="EMBL/GenBank/DDBJ databases">
        <authorList>
            <person name="Amaro Gonzalez C."/>
        </authorList>
    </citation>
    <scope>NUCLEOTIDE SEQUENCE</scope>
</reference>
<evidence type="ECO:0000313" key="1">
    <source>
        <dbReference type="EMBL" id="JAH87924.1"/>
    </source>
</evidence>
<protein>
    <submittedName>
        <fullName evidence="1">Uncharacterized protein</fullName>
    </submittedName>
</protein>
<dbReference type="AlphaFoldDB" id="A0A0E9WC06"/>
<reference evidence="1" key="2">
    <citation type="journal article" date="2015" name="Fish Shellfish Immunol.">
        <title>Early steps in the European eel (Anguilla anguilla)-Vibrio vulnificus interaction in the gills: Role of the RtxA13 toxin.</title>
        <authorList>
            <person name="Callol A."/>
            <person name="Pajuelo D."/>
            <person name="Ebbesson L."/>
            <person name="Teles M."/>
            <person name="MacKenzie S."/>
            <person name="Amaro C."/>
        </authorList>
    </citation>
    <scope>NUCLEOTIDE SEQUENCE</scope>
</reference>
<organism evidence="1">
    <name type="scientific">Anguilla anguilla</name>
    <name type="common">European freshwater eel</name>
    <name type="synonym">Muraena anguilla</name>
    <dbReference type="NCBI Taxonomy" id="7936"/>
    <lineage>
        <taxon>Eukaryota</taxon>
        <taxon>Metazoa</taxon>
        <taxon>Chordata</taxon>
        <taxon>Craniata</taxon>
        <taxon>Vertebrata</taxon>
        <taxon>Euteleostomi</taxon>
        <taxon>Actinopterygii</taxon>
        <taxon>Neopterygii</taxon>
        <taxon>Teleostei</taxon>
        <taxon>Anguilliformes</taxon>
        <taxon>Anguillidae</taxon>
        <taxon>Anguilla</taxon>
    </lineage>
</organism>
<sequence>MQWYDRLPSWNNYKMFTFKSQGHWKWLVTWSGLPTHQRRFKMLLH</sequence>